<dbReference type="AlphaFoldDB" id="A0A699T6R7"/>
<gene>
    <name evidence="1" type="ORF">Tci_878111</name>
</gene>
<accession>A0A699T6R7</accession>
<proteinExistence type="predicted"/>
<comment type="caution">
    <text evidence="1">The sequence shown here is derived from an EMBL/GenBank/DDBJ whole genome shotgun (WGS) entry which is preliminary data.</text>
</comment>
<organism evidence="1">
    <name type="scientific">Tanacetum cinerariifolium</name>
    <name type="common">Dalmatian daisy</name>
    <name type="synonym">Chrysanthemum cinerariifolium</name>
    <dbReference type="NCBI Taxonomy" id="118510"/>
    <lineage>
        <taxon>Eukaryota</taxon>
        <taxon>Viridiplantae</taxon>
        <taxon>Streptophyta</taxon>
        <taxon>Embryophyta</taxon>
        <taxon>Tracheophyta</taxon>
        <taxon>Spermatophyta</taxon>
        <taxon>Magnoliopsida</taxon>
        <taxon>eudicotyledons</taxon>
        <taxon>Gunneridae</taxon>
        <taxon>Pentapetalae</taxon>
        <taxon>asterids</taxon>
        <taxon>campanulids</taxon>
        <taxon>Asterales</taxon>
        <taxon>Asteraceae</taxon>
        <taxon>Asteroideae</taxon>
        <taxon>Anthemideae</taxon>
        <taxon>Anthemidinae</taxon>
        <taxon>Tanacetum</taxon>
    </lineage>
</organism>
<protein>
    <submittedName>
        <fullName evidence="1">Uncharacterized protein</fullName>
    </submittedName>
</protein>
<evidence type="ECO:0000313" key="1">
    <source>
        <dbReference type="EMBL" id="GFD06142.1"/>
    </source>
</evidence>
<reference evidence="1" key="1">
    <citation type="journal article" date="2019" name="Sci. Rep.">
        <title>Draft genome of Tanacetum cinerariifolium, the natural source of mosquito coil.</title>
        <authorList>
            <person name="Yamashiro T."/>
            <person name="Shiraishi A."/>
            <person name="Satake H."/>
            <person name="Nakayama K."/>
        </authorList>
    </citation>
    <scope>NUCLEOTIDE SEQUENCE</scope>
</reference>
<feature type="non-terminal residue" evidence="1">
    <location>
        <position position="1"/>
    </location>
</feature>
<sequence length="75" mass="8398">VKAAPDPVGHPRSGAKRCMKDPLGRLVFIPDSLSMPTFGYLFPLSLLMCLEKDLFAFIHVVDLIKIKVVERERAC</sequence>
<name>A0A699T6R7_TANCI</name>
<dbReference type="EMBL" id="BKCJ011222875">
    <property type="protein sequence ID" value="GFD06142.1"/>
    <property type="molecule type" value="Genomic_DNA"/>
</dbReference>